<evidence type="ECO:0000256" key="1">
    <source>
        <dbReference type="ARBA" id="ARBA00006484"/>
    </source>
</evidence>
<comment type="caution">
    <text evidence="4">The sequence shown here is derived from an EMBL/GenBank/DDBJ whole genome shotgun (WGS) entry which is preliminary data.</text>
</comment>
<dbReference type="AlphaFoldDB" id="A0A6B0Y492"/>
<sequence>MSEQVILVTGAAGGIGAATCVTLASPGVSILACERENGPDVTPVLAAIENEGARAAAAYGDLTDPEAPAQLVNAAIRNFGALSGVVSNAGVPAMGWLDEAALEDWDRAMAINLRASWLLARAAFPHLREAKGAMVATASVSGMGPQHGMGLYNIAKCGLIMLCQTLAQEWGQFGIRVNAVSPGFVRSPLTEAIYADPEKLAARRAMVPYGRIGNPVDIARGVAWLMSEGADYVTGHNLVIDGGFSGTANRQITPVPRKSA</sequence>
<proteinExistence type="inferred from homology"/>
<feature type="domain" description="Ketoreductase" evidence="3">
    <location>
        <begin position="4"/>
        <end position="183"/>
    </location>
</feature>
<name>A0A6B0Y492_9RHOB</name>
<evidence type="ECO:0000259" key="3">
    <source>
        <dbReference type="SMART" id="SM00822"/>
    </source>
</evidence>
<comment type="similarity">
    <text evidence="1">Belongs to the short-chain dehydrogenases/reductases (SDR) family.</text>
</comment>
<dbReference type="PRINTS" id="PR00081">
    <property type="entry name" value="GDHRDH"/>
</dbReference>
<dbReference type="SUPFAM" id="SSF51735">
    <property type="entry name" value="NAD(P)-binding Rossmann-fold domains"/>
    <property type="match status" value="1"/>
</dbReference>
<keyword evidence="2" id="KW-0560">Oxidoreductase</keyword>
<dbReference type="CDD" id="cd05233">
    <property type="entry name" value="SDR_c"/>
    <property type="match status" value="1"/>
</dbReference>
<dbReference type="PANTHER" id="PTHR43639">
    <property type="entry name" value="OXIDOREDUCTASE, SHORT-CHAIN DEHYDROGENASE/REDUCTASE FAMILY (AFU_ORTHOLOGUE AFUA_5G02870)"/>
    <property type="match status" value="1"/>
</dbReference>
<dbReference type="InterPro" id="IPR036291">
    <property type="entry name" value="NAD(P)-bd_dom_sf"/>
</dbReference>
<dbReference type="Pfam" id="PF13561">
    <property type="entry name" value="adh_short_C2"/>
    <property type="match status" value="1"/>
</dbReference>
<protein>
    <submittedName>
        <fullName evidence="4">SDR family oxidoreductase</fullName>
    </submittedName>
</protein>
<reference evidence="4" key="1">
    <citation type="submission" date="2019-09" db="EMBL/GenBank/DDBJ databases">
        <title>Characterisation of the sponge microbiome using genome-centric metagenomics.</title>
        <authorList>
            <person name="Engelberts J.P."/>
            <person name="Robbins S.J."/>
            <person name="De Goeij J.M."/>
            <person name="Aranda M."/>
            <person name="Bell S.C."/>
            <person name="Webster N.S."/>
        </authorList>
    </citation>
    <scope>NUCLEOTIDE SEQUENCE</scope>
    <source>
        <strain evidence="4">SB0664_bin_43</strain>
    </source>
</reference>
<evidence type="ECO:0000313" key="4">
    <source>
        <dbReference type="EMBL" id="MXY34559.1"/>
    </source>
</evidence>
<dbReference type="InterPro" id="IPR002347">
    <property type="entry name" value="SDR_fam"/>
</dbReference>
<dbReference type="InterPro" id="IPR057326">
    <property type="entry name" value="KR_dom"/>
</dbReference>
<dbReference type="FunFam" id="3.40.50.720:FF:000084">
    <property type="entry name" value="Short-chain dehydrogenase reductase"/>
    <property type="match status" value="1"/>
</dbReference>
<dbReference type="GO" id="GO:0016491">
    <property type="term" value="F:oxidoreductase activity"/>
    <property type="evidence" value="ECO:0007669"/>
    <property type="project" value="UniProtKB-KW"/>
</dbReference>
<dbReference type="PANTHER" id="PTHR43639:SF1">
    <property type="entry name" value="SHORT-CHAIN DEHYDROGENASE_REDUCTASE FAMILY PROTEIN"/>
    <property type="match status" value="1"/>
</dbReference>
<accession>A0A6B0Y492</accession>
<dbReference type="SMART" id="SM00822">
    <property type="entry name" value="PKS_KR"/>
    <property type="match status" value="1"/>
</dbReference>
<dbReference type="EMBL" id="VXRY01000439">
    <property type="protein sequence ID" value="MXY34559.1"/>
    <property type="molecule type" value="Genomic_DNA"/>
</dbReference>
<organism evidence="4">
    <name type="scientific">Boseongicola sp. SB0664_bin_43</name>
    <dbReference type="NCBI Taxonomy" id="2604844"/>
    <lineage>
        <taxon>Bacteria</taxon>
        <taxon>Pseudomonadati</taxon>
        <taxon>Pseudomonadota</taxon>
        <taxon>Alphaproteobacteria</taxon>
        <taxon>Rhodobacterales</taxon>
        <taxon>Paracoccaceae</taxon>
        <taxon>Boseongicola</taxon>
    </lineage>
</organism>
<evidence type="ECO:0000256" key="2">
    <source>
        <dbReference type="ARBA" id="ARBA00023002"/>
    </source>
</evidence>
<gene>
    <name evidence="4" type="ORF">F4Y60_10835</name>
</gene>
<dbReference type="Gene3D" id="3.40.50.720">
    <property type="entry name" value="NAD(P)-binding Rossmann-like Domain"/>
    <property type="match status" value="1"/>
</dbReference>